<organism evidence="6 7">
    <name type="scientific">Amphritea japonica ATCC BAA-1530</name>
    <dbReference type="NCBI Taxonomy" id="1278309"/>
    <lineage>
        <taxon>Bacteria</taxon>
        <taxon>Pseudomonadati</taxon>
        <taxon>Pseudomonadota</taxon>
        <taxon>Gammaproteobacteria</taxon>
        <taxon>Oceanospirillales</taxon>
        <taxon>Oceanospirillaceae</taxon>
        <taxon>Amphritea</taxon>
    </lineage>
</organism>
<dbReference type="PANTHER" id="PTHR30537">
    <property type="entry name" value="HTH-TYPE TRANSCRIPTIONAL REGULATOR"/>
    <property type="match status" value="1"/>
</dbReference>
<dbReference type="AlphaFoldDB" id="A0A7R6PPG7"/>
<dbReference type="GO" id="GO:0006351">
    <property type="term" value="P:DNA-templated transcription"/>
    <property type="evidence" value="ECO:0007669"/>
    <property type="project" value="TreeGrafter"/>
</dbReference>
<dbReference type="SUPFAM" id="SSF53850">
    <property type="entry name" value="Periplasmic binding protein-like II"/>
    <property type="match status" value="1"/>
</dbReference>
<dbReference type="InterPro" id="IPR036388">
    <property type="entry name" value="WH-like_DNA-bd_sf"/>
</dbReference>
<evidence type="ECO:0000256" key="1">
    <source>
        <dbReference type="ARBA" id="ARBA00009437"/>
    </source>
</evidence>
<comment type="similarity">
    <text evidence="1">Belongs to the LysR transcriptional regulatory family.</text>
</comment>
<dbReference type="InterPro" id="IPR058163">
    <property type="entry name" value="LysR-type_TF_proteobact-type"/>
</dbReference>
<dbReference type="Pfam" id="PF03466">
    <property type="entry name" value="LysR_substrate"/>
    <property type="match status" value="1"/>
</dbReference>
<keyword evidence="4" id="KW-0804">Transcription</keyword>
<keyword evidence="7" id="KW-1185">Reference proteome</keyword>
<keyword evidence="2" id="KW-0805">Transcription regulation</keyword>
<evidence type="ECO:0000256" key="4">
    <source>
        <dbReference type="ARBA" id="ARBA00023163"/>
    </source>
</evidence>
<name>A0A7R6PPG7_9GAMM</name>
<proteinExistence type="inferred from homology"/>
<evidence type="ECO:0000256" key="2">
    <source>
        <dbReference type="ARBA" id="ARBA00023015"/>
    </source>
</evidence>
<evidence type="ECO:0000259" key="5">
    <source>
        <dbReference type="PROSITE" id="PS50931"/>
    </source>
</evidence>
<dbReference type="Gene3D" id="3.40.190.290">
    <property type="match status" value="1"/>
</dbReference>
<accession>A0A7R6PPG7</accession>
<protein>
    <submittedName>
        <fullName evidence="6">LysR family transcriptional regulator</fullName>
    </submittedName>
</protein>
<keyword evidence="3" id="KW-0238">DNA-binding</keyword>
<dbReference type="InterPro" id="IPR005119">
    <property type="entry name" value="LysR_subst-bd"/>
</dbReference>
<dbReference type="GO" id="GO:0003700">
    <property type="term" value="F:DNA-binding transcription factor activity"/>
    <property type="evidence" value="ECO:0007669"/>
    <property type="project" value="InterPro"/>
</dbReference>
<dbReference type="RefSeq" id="WP_019620074.1">
    <property type="nucleotide sequence ID" value="NZ_AP014545.1"/>
</dbReference>
<reference evidence="6 7" key="1">
    <citation type="journal article" date="2008" name="Int. J. Syst. Evol. Microbiol.">
        <title>Amphritea japonica sp. nov. and Amphritea balenae sp. nov., isolated from the sediment adjacent to sperm whale carcasses off Kagoshima, Japan.</title>
        <authorList>
            <person name="Miyazaki M."/>
            <person name="Nogi Y."/>
            <person name="Fujiwara Y."/>
            <person name="Kawato M."/>
            <person name="Nagahama T."/>
            <person name="Kubokawa K."/>
            <person name="Horikoshi K."/>
        </authorList>
    </citation>
    <scope>NUCLEOTIDE SEQUENCE [LARGE SCALE GENOMIC DNA]</scope>
    <source>
        <strain evidence="6 7">ATCC BAA-1530</strain>
    </source>
</reference>
<dbReference type="GO" id="GO:0043565">
    <property type="term" value="F:sequence-specific DNA binding"/>
    <property type="evidence" value="ECO:0007669"/>
    <property type="project" value="TreeGrafter"/>
</dbReference>
<dbReference type="PANTHER" id="PTHR30537:SF3">
    <property type="entry name" value="TRANSCRIPTIONAL REGULATORY PROTEIN"/>
    <property type="match status" value="1"/>
</dbReference>
<dbReference type="EMBL" id="AP014545">
    <property type="protein sequence ID" value="BBB27118.1"/>
    <property type="molecule type" value="Genomic_DNA"/>
</dbReference>
<dbReference type="OrthoDB" id="570111at2"/>
<gene>
    <name evidence="6" type="ORF">AMJAP_2529</name>
</gene>
<evidence type="ECO:0000256" key="3">
    <source>
        <dbReference type="ARBA" id="ARBA00023125"/>
    </source>
</evidence>
<evidence type="ECO:0000313" key="6">
    <source>
        <dbReference type="EMBL" id="BBB27118.1"/>
    </source>
</evidence>
<sequence length="296" mass="33714">MKWNDIRFILAIANHGTLHEAAINLKVNHSTVWRRIQSLEKTFSTQIFLVDRNGYKLTEAGENVIEHAIAMSANMDAIERVISGQNKELKGLIKLTAPAIIADGILPKLIKEFRKEHPEITFELLVESASLSLDKREADIAFRSTNNIPDNAIAHELGVTCWSLMIKKELYQGEKLTLEELKKWPMIGYINFDPTAAQWFEATFKESIKVVSCNDVSHALTCAREGLGVALLPIPYESSLTCLYKLPSHFDIKMWLLTHRDLRTSARIKAFWDFILKKHKESNILKMAINSLTDIR</sequence>
<dbReference type="KEGG" id="ajp:AMJAP_2529"/>
<dbReference type="Proteomes" id="UP000595663">
    <property type="component" value="Chromosome"/>
</dbReference>
<dbReference type="SUPFAM" id="SSF46785">
    <property type="entry name" value="Winged helix' DNA-binding domain"/>
    <property type="match status" value="1"/>
</dbReference>
<dbReference type="InterPro" id="IPR000847">
    <property type="entry name" value="LysR_HTH_N"/>
</dbReference>
<dbReference type="Gene3D" id="1.10.10.10">
    <property type="entry name" value="Winged helix-like DNA-binding domain superfamily/Winged helix DNA-binding domain"/>
    <property type="match status" value="1"/>
</dbReference>
<dbReference type="PROSITE" id="PS50931">
    <property type="entry name" value="HTH_LYSR"/>
    <property type="match status" value="1"/>
</dbReference>
<dbReference type="InterPro" id="IPR036390">
    <property type="entry name" value="WH_DNA-bd_sf"/>
</dbReference>
<evidence type="ECO:0000313" key="7">
    <source>
        <dbReference type="Proteomes" id="UP000595663"/>
    </source>
</evidence>
<dbReference type="Pfam" id="PF00126">
    <property type="entry name" value="HTH_1"/>
    <property type="match status" value="1"/>
</dbReference>
<feature type="domain" description="HTH lysR-type" evidence="5">
    <location>
        <begin position="1"/>
        <end position="58"/>
    </location>
</feature>